<reference evidence="2 3" key="1">
    <citation type="submission" date="2016-09" db="EMBL/GenBank/DDBJ databases">
        <title>Draft genome sequence of the soil isolate, Lysinibacillus fusiformis M5, a potential hypoxanthine producer.</title>
        <authorList>
            <person name="Gallegos-Monterrosa R."/>
            <person name="Maroti G."/>
            <person name="Balint B."/>
            <person name="Kovacs A.T."/>
        </authorList>
    </citation>
    <scope>NUCLEOTIDE SEQUENCE [LARGE SCALE GENOMIC DNA]</scope>
    <source>
        <strain evidence="2 3">M5</strain>
    </source>
</reference>
<evidence type="ECO:0000313" key="3">
    <source>
        <dbReference type="Proteomes" id="UP000094784"/>
    </source>
</evidence>
<comment type="caution">
    <text evidence="2">The sequence shown here is derived from an EMBL/GenBank/DDBJ whole genome shotgun (WGS) entry which is preliminary data.</text>
</comment>
<sequence>MVFTQPIIYKSIISLKEIQDVVSFQEDIWDKDVVTPLPQLVAATHNGGNIVGAFKEGELIGFSYGFSGFKNGKKYLISHMTGVHSKYRNYGIGLQLKLKQREWAVDYGYQKIVWTFDPLEAKNAYFNLNKLGAYSQTYFPSYYGEMSDKLNKGLPSDRFLVEWDICSNRVTNALTGVLKKDTLVNHYKSLLSYSDSRNIPYPDERESIKNEEGYLIPVPANFQILKQEDFEAARAWRYKLRDAVNDAFSKGFVVTGMLKKNLANIHFYVIENKSMEPLYD</sequence>
<dbReference type="EMBL" id="MECQ01000001">
    <property type="protein sequence ID" value="ODV56906.1"/>
    <property type="molecule type" value="Genomic_DNA"/>
</dbReference>
<evidence type="ECO:0000313" key="2">
    <source>
        <dbReference type="EMBL" id="ODV56906.1"/>
    </source>
</evidence>
<name>A0A1E4R8U9_9BACI</name>
<dbReference type="Gene3D" id="3.40.630.30">
    <property type="match status" value="1"/>
</dbReference>
<dbReference type="AlphaFoldDB" id="A0A1E4R8U9"/>
<gene>
    <name evidence="2" type="ORF">BG258_13875</name>
</gene>
<dbReference type="SUPFAM" id="SSF55729">
    <property type="entry name" value="Acyl-CoA N-acyltransferases (Nat)"/>
    <property type="match status" value="1"/>
</dbReference>
<dbReference type="PANTHER" id="PTHR41700">
    <property type="entry name" value="GCN5-RELATED N-ACETYLTRANSFERASE"/>
    <property type="match status" value="1"/>
</dbReference>
<dbReference type="InterPro" id="IPR038764">
    <property type="entry name" value="GNAT_N_AcTrfase_prd"/>
</dbReference>
<evidence type="ECO:0000259" key="1">
    <source>
        <dbReference type="PROSITE" id="PS51186"/>
    </source>
</evidence>
<dbReference type="InterPro" id="IPR016181">
    <property type="entry name" value="Acyl_CoA_acyltransferase"/>
</dbReference>
<organism evidence="2 3">
    <name type="scientific">Lysinibacillus fusiformis</name>
    <dbReference type="NCBI Taxonomy" id="28031"/>
    <lineage>
        <taxon>Bacteria</taxon>
        <taxon>Bacillati</taxon>
        <taxon>Bacillota</taxon>
        <taxon>Bacilli</taxon>
        <taxon>Bacillales</taxon>
        <taxon>Bacillaceae</taxon>
        <taxon>Lysinibacillus</taxon>
    </lineage>
</organism>
<proteinExistence type="predicted"/>
<dbReference type="RefSeq" id="WP_069481881.1">
    <property type="nucleotide sequence ID" value="NZ_KV766182.1"/>
</dbReference>
<dbReference type="PANTHER" id="PTHR41700:SF1">
    <property type="entry name" value="N-ACETYLTRANSFERASE DOMAIN-CONTAINING PROTEIN"/>
    <property type="match status" value="1"/>
</dbReference>
<dbReference type="Pfam" id="PF00583">
    <property type="entry name" value="Acetyltransf_1"/>
    <property type="match status" value="1"/>
</dbReference>
<dbReference type="GO" id="GO:0016747">
    <property type="term" value="F:acyltransferase activity, transferring groups other than amino-acyl groups"/>
    <property type="evidence" value="ECO:0007669"/>
    <property type="project" value="InterPro"/>
</dbReference>
<accession>A0A1E4R8U9</accession>
<dbReference type="PROSITE" id="PS51186">
    <property type="entry name" value="GNAT"/>
    <property type="match status" value="1"/>
</dbReference>
<dbReference type="InterPro" id="IPR000182">
    <property type="entry name" value="GNAT_dom"/>
</dbReference>
<dbReference type="Proteomes" id="UP000094784">
    <property type="component" value="Unassembled WGS sequence"/>
</dbReference>
<dbReference type="CDD" id="cd04301">
    <property type="entry name" value="NAT_SF"/>
    <property type="match status" value="1"/>
</dbReference>
<feature type="domain" description="N-acetyltransferase" evidence="1">
    <location>
        <begin position="7"/>
        <end position="151"/>
    </location>
</feature>
<protein>
    <recommendedName>
        <fullName evidence="1">N-acetyltransferase domain-containing protein</fullName>
    </recommendedName>
</protein>